<proteinExistence type="predicted"/>
<evidence type="ECO:0000313" key="2">
    <source>
        <dbReference type="Proteomes" id="UP000593802"/>
    </source>
</evidence>
<evidence type="ECO:0000313" key="1">
    <source>
        <dbReference type="EMBL" id="BCJ86684.1"/>
    </source>
</evidence>
<gene>
    <name evidence="1" type="ORF">skT53_16690</name>
</gene>
<dbReference type="KEGG" id="eff:skT53_16690"/>
<dbReference type="AlphaFoldDB" id="A0A7I8D991"/>
<dbReference type="RefSeq" id="WP_200760662.1">
    <property type="nucleotide sequence ID" value="NZ_AP023366.1"/>
</dbReference>
<accession>A0A7I8D991</accession>
<reference evidence="1 2" key="1">
    <citation type="submission" date="2020-08" db="EMBL/GenBank/DDBJ databases">
        <title>Complete Genome Sequence of Effusibacillus dendaii Strain skT53, Isolated from Farmland soil.</title>
        <authorList>
            <person name="Konishi T."/>
            <person name="Kawasaki H."/>
        </authorList>
    </citation>
    <scope>NUCLEOTIDE SEQUENCE [LARGE SCALE GENOMIC DNA]</scope>
    <source>
        <strain evidence="2">skT53</strain>
    </source>
</reference>
<dbReference type="EMBL" id="AP023366">
    <property type="protein sequence ID" value="BCJ86684.1"/>
    <property type="molecule type" value="Genomic_DNA"/>
</dbReference>
<name>A0A7I8D991_9BACL</name>
<sequence>MPALFTFGFFKNDQLTQGSSVGFGQNVFQNRNSTKQNNGSITIGDGVNWIGFGMNLNGDQDAQDMTTFDAQDFAGPQV</sequence>
<keyword evidence="2" id="KW-1185">Reference proteome</keyword>
<organism evidence="1 2">
    <name type="scientific">Effusibacillus dendaii</name>
    <dbReference type="NCBI Taxonomy" id="2743772"/>
    <lineage>
        <taxon>Bacteria</taxon>
        <taxon>Bacillati</taxon>
        <taxon>Bacillota</taxon>
        <taxon>Bacilli</taxon>
        <taxon>Bacillales</taxon>
        <taxon>Alicyclobacillaceae</taxon>
        <taxon>Effusibacillus</taxon>
    </lineage>
</organism>
<dbReference type="Proteomes" id="UP000593802">
    <property type="component" value="Chromosome"/>
</dbReference>
<protein>
    <submittedName>
        <fullName evidence="1">Uncharacterized protein</fullName>
    </submittedName>
</protein>